<dbReference type="CDD" id="cd05829">
    <property type="entry name" value="Sortase_F"/>
    <property type="match status" value="1"/>
</dbReference>
<dbReference type="AlphaFoldDB" id="A0A3G9IZG9"/>
<keyword evidence="3" id="KW-1133">Transmembrane helix</keyword>
<proteinExistence type="predicted"/>
<keyword evidence="3" id="KW-0472">Membrane</keyword>
<evidence type="ECO:0008006" key="6">
    <source>
        <dbReference type="Google" id="ProtNLM"/>
    </source>
</evidence>
<organism evidence="4 5">
    <name type="scientific">Nocardioides baekrokdamisoli</name>
    <dbReference type="NCBI Taxonomy" id="1804624"/>
    <lineage>
        <taxon>Bacteria</taxon>
        <taxon>Bacillati</taxon>
        <taxon>Actinomycetota</taxon>
        <taxon>Actinomycetes</taxon>
        <taxon>Propionibacteriales</taxon>
        <taxon>Nocardioidaceae</taxon>
        <taxon>Nocardioides</taxon>
    </lineage>
</organism>
<protein>
    <recommendedName>
        <fullName evidence="6">Class F sortase</fullName>
    </recommendedName>
</protein>
<evidence type="ECO:0000256" key="2">
    <source>
        <dbReference type="PIRSR" id="PIRSR605754-1"/>
    </source>
</evidence>
<dbReference type="InterPro" id="IPR005754">
    <property type="entry name" value="Sortase"/>
</dbReference>
<reference evidence="4 5" key="1">
    <citation type="submission" date="2018-11" db="EMBL/GenBank/DDBJ databases">
        <title>Complete genome sequence of Nocardioides baekrokdamisoli strain KCTC 39748.</title>
        <authorList>
            <person name="Kang S.W."/>
            <person name="Lee K.C."/>
            <person name="Kim K.K."/>
            <person name="Kim J.S."/>
            <person name="Kim D.S."/>
            <person name="Ko S.H."/>
            <person name="Yang S.H."/>
            <person name="Shin Y.K."/>
            <person name="Lee J.S."/>
        </authorList>
    </citation>
    <scope>NUCLEOTIDE SEQUENCE [LARGE SCALE GENOMIC DNA]</scope>
    <source>
        <strain evidence="4 5">KCTC 39748</strain>
    </source>
</reference>
<feature type="transmembrane region" description="Helical" evidence="3">
    <location>
        <begin position="22"/>
        <end position="45"/>
    </location>
</feature>
<evidence type="ECO:0000313" key="4">
    <source>
        <dbReference type="EMBL" id="BBH16584.1"/>
    </source>
</evidence>
<dbReference type="GO" id="GO:0016787">
    <property type="term" value="F:hydrolase activity"/>
    <property type="evidence" value="ECO:0007669"/>
    <property type="project" value="UniProtKB-KW"/>
</dbReference>
<dbReference type="EMBL" id="AP019307">
    <property type="protein sequence ID" value="BBH16584.1"/>
    <property type="molecule type" value="Genomic_DNA"/>
</dbReference>
<dbReference type="SUPFAM" id="SSF63817">
    <property type="entry name" value="Sortase"/>
    <property type="match status" value="1"/>
</dbReference>
<keyword evidence="5" id="KW-1185">Reference proteome</keyword>
<evidence type="ECO:0000256" key="3">
    <source>
        <dbReference type="SAM" id="Phobius"/>
    </source>
</evidence>
<dbReference type="InterPro" id="IPR023365">
    <property type="entry name" value="Sortase_dom-sf"/>
</dbReference>
<gene>
    <name evidence="4" type="ORF">Back2_08710</name>
</gene>
<sequence length="208" mass="22206">MPDAPLRTQAVVAWLRGGGLSAVARAVSVFVAVLSVGLILASFVWPEPAAPVAANPANLPSGAPLKLVIPEKGVDAQVIPIAVKDGVLDPPQDFRQVGWWEGSSIAGPSGLTVITGHTVHTGDGAMDLVPDLGENHEVDIVTDKQVLRYMVTHKETLTREQVQKQSEDLFSPGPDNLMLITCTDYNGTDYTENIIVWAQLVGSRPLKK</sequence>
<evidence type="ECO:0000313" key="5">
    <source>
        <dbReference type="Proteomes" id="UP000271573"/>
    </source>
</evidence>
<dbReference type="KEGG" id="nbe:Back2_08710"/>
<dbReference type="Pfam" id="PF04203">
    <property type="entry name" value="Sortase"/>
    <property type="match status" value="1"/>
</dbReference>
<dbReference type="Gene3D" id="2.40.260.10">
    <property type="entry name" value="Sortase"/>
    <property type="match status" value="1"/>
</dbReference>
<keyword evidence="1" id="KW-0378">Hydrolase</keyword>
<keyword evidence="3" id="KW-0812">Transmembrane</keyword>
<dbReference type="Proteomes" id="UP000271573">
    <property type="component" value="Chromosome"/>
</dbReference>
<evidence type="ECO:0000256" key="1">
    <source>
        <dbReference type="ARBA" id="ARBA00022801"/>
    </source>
</evidence>
<feature type="active site" description="Proton donor/acceptor" evidence="2">
    <location>
        <position position="117"/>
    </location>
</feature>
<accession>A0A3G9IZG9</accession>
<feature type="active site" description="Acyl-thioester intermediate" evidence="2">
    <location>
        <position position="182"/>
    </location>
</feature>
<dbReference type="InterPro" id="IPR042001">
    <property type="entry name" value="Sortase_F"/>
</dbReference>
<name>A0A3G9IZG9_9ACTN</name>